<dbReference type="InterPro" id="IPR036392">
    <property type="entry name" value="PLAT/LH2_dom_sf"/>
</dbReference>
<dbReference type="RefSeq" id="WP_344037381.1">
    <property type="nucleotide sequence ID" value="NZ_BAAAKE010000007.1"/>
</dbReference>
<dbReference type="Gene3D" id="3.20.20.190">
    <property type="entry name" value="Phosphatidylinositol (PI) phosphodiesterase"/>
    <property type="match status" value="1"/>
</dbReference>
<name>A0ABV9YCD3_9PSEU</name>
<feature type="domain" description="PLAT" evidence="1">
    <location>
        <begin position="297"/>
        <end position="408"/>
    </location>
</feature>
<reference evidence="3" key="1">
    <citation type="journal article" date="2019" name="Int. J. Syst. Evol. Microbiol.">
        <title>The Global Catalogue of Microorganisms (GCM) 10K type strain sequencing project: providing services to taxonomists for standard genome sequencing and annotation.</title>
        <authorList>
            <consortium name="The Broad Institute Genomics Platform"/>
            <consortium name="The Broad Institute Genome Sequencing Center for Infectious Disease"/>
            <person name="Wu L."/>
            <person name="Ma J."/>
        </authorList>
    </citation>
    <scope>NUCLEOTIDE SEQUENCE [LARGE SCALE GENOMIC DNA]</scope>
    <source>
        <strain evidence="3">KCTC 12848</strain>
    </source>
</reference>
<gene>
    <name evidence="2" type="ORF">ACFPFM_42430</name>
</gene>
<dbReference type="Proteomes" id="UP001595833">
    <property type="component" value="Unassembled WGS sequence"/>
</dbReference>
<protein>
    <submittedName>
        <fullName evidence="2">PLAT/LH2 domain-containing protein</fullName>
    </submittedName>
</protein>
<sequence>MTADGLLSHNVDRPLSLRALASALGVPAPISVKEVIARLEDPRRPFYLIAHRCNDLEKVKWAIEAGANAIECDLQFTYNQGSRTIEFCVNHDTTMFSDRDSLVPYLKGVAELLRDNPQVALWLFDLKQDWPWKAVPLRNLIREHLTDHVPVNVLISQPAYAGRGFFEPIATGLRPREGYSIDAHNDPDAVSDFFTGKGIARHGYGNGIFVAGGGEHVPRSVMQGVALKWSDRRIRFVYVWTLGSKSSMRDYIAMGVDGIFVNDVPALKQVLAEPAVQAQVALASRERDPFALPPYLPAYVLTATTADVLWAGTDADLTFELHGSAGVAKTTIDASPPFLFEQGDTDRVALIGKDVGTIQKLVITNHGDSSGGWRVTTVKVLKSGTGQTTTFAFNQEIASNTSASRTPV</sequence>
<dbReference type="EMBL" id="JBHSJB010000053">
    <property type="protein sequence ID" value="MFC5060410.1"/>
    <property type="molecule type" value="Genomic_DNA"/>
</dbReference>
<dbReference type="PROSITE" id="PS50095">
    <property type="entry name" value="PLAT"/>
    <property type="match status" value="1"/>
</dbReference>
<proteinExistence type="predicted"/>
<evidence type="ECO:0000313" key="2">
    <source>
        <dbReference type="EMBL" id="MFC5060410.1"/>
    </source>
</evidence>
<evidence type="ECO:0000259" key="1">
    <source>
        <dbReference type="PROSITE" id="PS50095"/>
    </source>
</evidence>
<comment type="caution">
    <text evidence="2">The sequence shown here is derived from an EMBL/GenBank/DDBJ whole genome shotgun (WGS) entry which is preliminary data.</text>
</comment>
<evidence type="ECO:0000313" key="3">
    <source>
        <dbReference type="Proteomes" id="UP001595833"/>
    </source>
</evidence>
<dbReference type="Pfam" id="PF01477">
    <property type="entry name" value="PLAT"/>
    <property type="match status" value="1"/>
</dbReference>
<keyword evidence="3" id="KW-1185">Reference proteome</keyword>
<organism evidence="2 3">
    <name type="scientific">Saccharothrix xinjiangensis</name>
    <dbReference type="NCBI Taxonomy" id="204798"/>
    <lineage>
        <taxon>Bacteria</taxon>
        <taxon>Bacillati</taxon>
        <taxon>Actinomycetota</taxon>
        <taxon>Actinomycetes</taxon>
        <taxon>Pseudonocardiales</taxon>
        <taxon>Pseudonocardiaceae</taxon>
        <taxon>Saccharothrix</taxon>
    </lineage>
</organism>
<dbReference type="SUPFAM" id="SSF51695">
    <property type="entry name" value="PLC-like phosphodiesterases"/>
    <property type="match status" value="1"/>
</dbReference>
<dbReference type="InterPro" id="IPR001024">
    <property type="entry name" value="PLAT/LH2_dom"/>
</dbReference>
<dbReference type="InterPro" id="IPR017946">
    <property type="entry name" value="PLC-like_Pdiesterase_TIM-brl"/>
</dbReference>
<dbReference type="Gene3D" id="2.60.60.20">
    <property type="entry name" value="PLAT/LH2 domain"/>
    <property type="match status" value="1"/>
</dbReference>
<accession>A0ABV9YCD3</accession>
<dbReference type="SUPFAM" id="SSF49723">
    <property type="entry name" value="Lipase/lipooxygenase domain (PLAT/LH2 domain)"/>
    <property type="match status" value="1"/>
</dbReference>